<feature type="domain" description="HTH luxR-type" evidence="4">
    <location>
        <begin position="165"/>
        <end position="229"/>
    </location>
</feature>
<feature type="modified residue" description="4-aspartylphosphate" evidence="3">
    <location>
        <position position="72"/>
    </location>
</feature>
<dbReference type="Pfam" id="PF00072">
    <property type="entry name" value="Response_reg"/>
    <property type="match status" value="1"/>
</dbReference>
<dbReference type="PANTHER" id="PTHR43214">
    <property type="entry name" value="TWO-COMPONENT RESPONSE REGULATOR"/>
    <property type="match status" value="1"/>
</dbReference>
<dbReference type="InterPro" id="IPR039420">
    <property type="entry name" value="WalR-like"/>
</dbReference>
<dbReference type="AlphaFoldDB" id="A0A1K0FW68"/>
<keyword evidence="2 6" id="KW-0238">DNA-binding</keyword>
<feature type="domain" description="Response regulatory" evidence="5">
    <location>
        <begin position="20"/>
        <end position="137"/>
    </location>
</feature>
<dbReference type="PROSITE" id="PS50110">
    <property type="entry name" value="RESPONSE_REGULATORY"/>
    <property type="match status" value="1"/>
</dbReference>
<dbReference type="CDD" id="cd06170">
    <property type="entry name" value="LuxR_C_like"/>
    <property type="match status" value="1"/>
</dbReference>
<dbReference type="EMBL" id="MEIA01000591">
    <property type="protein sequence ID" value="OJF09322.1"/>
    <property type="molecule type" value="Genomic_DNA"/>
</dbReference>
<dbReference type="GO" id="GO:0003677">
    <property type="term" value="F:DNA binding"/>
    <property type="evidence" value="ECO:0007669"/>
    <property type="project" value="UniProtKB-KW"/>
</dbReference>
<evidence type="ECO:0000256" key="2">
    <source>
        <dbReference type="ARBA" id="ARBA00023125"/>
    </source>
</evidence>
<organism evidence="6 7">
    <name type="scientific">Couchioplanes caeruleus subsp. caeruleus</name>
    <dbReference type="NCBI Taxonomy" id="56427"/>
    <lineage>
        <taxon>Bacteria</taxon>
        <taxon>Bacillati</taxon>
        <taxon>Actinomycetota</taxon>
        <taxon>Actinomycetes</taxon>
        <taxon>Micromonosporales</taxon>
        <taxon>Micromonosporaceae</taxon>
        <taxon>Couchioplanes</taxon>
    </lineage>
</organism>
<dbReference type="InterPro" id="IPR011006">
    <property type="entry name" value="CheY-like_superfamily"/>
</dbReference>
<evidence type="ECO:0000259" key="4">
    <source>
        <dbReference type="PROSITE" id="PS50043"/>
    </source>
</evidence>
<evidence type="ECO:0000256" key="3">
    <source>
        <dbReference type="PROSITE-ProRule" id="PRU00169"/>
    </source>
</evidence>
<dbReference type="SMART" id="SM00421">
    <property type="entry name" value="HTH_LUXR"/>
    <property type="match status" value="1"/>
</dbReference>
<reference evidence="6 7" key="1">
    <citation type="submission" date="2016-09" db="EMBL/GenBank/DDBJ databases">
        <title>Couchioplanes caeruleus draft genome sequence.</title>
        <authorList>
            <person name="Sheehan J."/>
            <person name="Caffrey P."/>
        </authorList>
    </citation>
    <scope>NUCLEOTIDE SEQUENCE [LARGE SCALE GENOMIC DNA]</scope>
    <source>
        <strain evidence="6 7">DSM 43634</strain>
    </source>
</reference>
<sequence length="232" mass="25176">MDETECITEGRYGGTMPPIRVLLVDDHEMVLHGVSAMLSRFPDRVQVIGTASEPAGAVRAVTDDRPDIVLCDVRLRRASGLDVCRAIREVDAGAKVVFLTVYDDEQYLYQALRAGAAGYLLKRVDAHELVRHLENVSLGEVVIDPSLAGRIATSAAHLQKGEFWPGARLGLTQRESEVLALLVGGLSNKAIAARLVVSDDTVKTHVRGLYRKLGVRDRGGAVATALREGLFH</sequence>
<dbReference type="InterPro" id="IPR001789">
    <property type="entry name" value="Sig_transdc_resp-reg_receiver"/>
</dbReference>
<keyword evidence="1 3" id="KW-0597">Phosphoprotein</keyword>
<proteinExistence type="predicted"/>
<dbReference type="SMART" id="SM00448">
    <property type="entry name" value="REC"/>
    <property type="match status" value="1"/>
</dbReference>
<evidence type="ECO:0000313" key="7">
    <source>
        <dbReference type="Proteomes" id="UP000182486"/>
    </source>
</evidence>
<name>A0A1K0FW68_9ACTN</name>
<accession>A0A1K0FW68</accession>
<dbReference type="Gene3D" id="3.40.50.2300">
    <property type="match status" value="1"/>
</dbReference>
<gene>
    <name evidence="6" type="ORF">BG844_38300</name>
</gene>
<dbReference type="Proteomes" id="UP000182486">
    <property type="component" value="Unassembled WGS sequence"/>
</dbReference>
<dbReference type="PRINTS" id="PR00038">
    <property type="entry name" value="HTHLUXR"/>
</dbReference>
<dbReference type="PROSITE" id="PS50043">
    <property type="entry name" value="HTH_LUXR_2"/>
    <property type="match status" value="1"/>
</dbReference>
<dbReference type="SUPFAM" id="SSF52172">
    <property type="entry name" value="CheY-like"/>
    <property type="match status" value="1"/>
</dbReference>
<dbReference type="Pfam" id="PF00196">
    <property type="entry name" value="GerE"/>
    <property type="match status" value="1"/>
</dbReference>
<dbReference type="InterPro" id="IPR000792">
    <property type="entry name" value="Tscrpt_reg_LuxR_C"/>
</dbReference>
<evidence type="ECO:0000259" key="5">
    <source>
        <dbReference type="PROSITE" id="PS50110"/>
    </source>
</evidence>
<dbReference type="CDD" id="cd17535">
    <property type="entry name" value="REC_NarL-like"/>
    <property type="match status" value="1"/>
</dbReference>
<dbReference type="SUPFAM" id="SSF46894">
    <property type="entry name" value="C-terminal effector domain of the bipartite response regulators"/>
    <property type="match status" value="1"/>
</dbReference>
<evidence type="ECO:0000256" key="1">
    <source>
        <dbReference type="ARBA" id="ARBA00022553"/>
    </source>
</evidence>
<dbReference type="InterPro" id="IPR016032">
    <property type="entry name" value="Sig_transdc_resp-reg_C-effctor"/>
</dbReference>
<evidence type="ECO:0000313" key="6">
    <source>
        <dbReference type="EMBL" id="OJF09322.1"/>
    </source>
</evidence>
<dbReference type="InterPro" id="IPR058245">
    <property type="entry name" value="NreC/VraR/RcsB-like_REC"/>
</dbReference>
<dbReference type="GO" id="GO:0006355">
    <property type="term" value="P:regulation of DNA-templated transcription"/>
    <property type="evidence" value="ECO:0007669"/>
    <property type="project" value="InterPro"/>
</dbReference>
<keyword evidence="7" id="KW-1185">Reference proteome</keyword>
<comment type="caution">
    <text evidence="6">The sequence shown here is derived from an EMBL/GenBank/DDBJ whole genome shotgun (WGS) entry which is preliminary data.</text>
</comment>
<protein>
    <submittedName>
        <fullName evidence="6">DNA-binding response regulator</fullName>
    </submittedName>
</protein>
<dbReference type="GO" id="GO:0000160">
    <property type="term" value="P:phosphorelay signal transduction system"/>
    <property type="evidence" value="ECO:0007669"/>
    <property type="project" value="InterPro"/>
</dbReference>